<keyword evidence="3" id="KW-0645">Protease</keyword>
<evidence type="ECO:0000256" key="6">
    <source>
        <dbReference type="ARBA" id="ARBA00022989"/>
    </source>
</evidence>
<evidence type="ECO:0000256" key="1">
    <source>
        <dbReference type="ARBA" id="ARBA00022475"/>
    </source>
</evidence>
<keyword evidence="6 8" id="KW-1133">Transmembrane helix</keyword>
<reference evidence="9 10" key="1">
    <citation type="journal article" date="2017" name="Genome Announc.">
        <title>Draft Genome Sequence of Romboutsia weinsteinii sp. nov. Strain CCRI-19649(T) Isolated from Surface Water.</title>
        <authorList>
            <person name="Maheux A.F."/>
            <person name="Boudreau D.K."/>
            <person name="Berube E."/>
            <person name="Boissinot M."/>
            <person name="Cantin P."/>
            <person name="Raymond F."/>
            <person name="Corbeil J."/>
            <person name="Omar R.F."/>
            <person name="Bergeron M.G."/>
        </authorList>
    </citation>
    <scope>NUCLEOTIDE SEQUENCE [LARGE SCALE GENOMIC DNA]</scope>
    <source>
        <strain evidence="9 10">CCRI-19649</strain>
    </source>
</reference>
<evidence type="ECO:0000313" key="9">
    <source>
        <dbReference type="EMBL" id="RDY26788.1"/>
    </source>
</evidence>
<accession>A0A371J291</accession>
<feature type="transmembrane region" description="Helical" evidence="8">
    <location>
        <begin position="104"/>
        <end position="122"/>
    </location>
</feature>
<dbReference type="RefSeq" id="WP_094369408.1">
    <property type="nucleotide sequence ID" value="NZ_NOJY02000020.1"/>
</dbReference>
<feature type="transmembrane region" description="Helical" evidence="8">
    <location>
        <begin position="142"/>
        <end position="161"/>
    </location>
</feature>
<sequence>MIKEKIDAFTQNICEYNNFTSDQTEEIKYSVKIITLEVIKLFIVISLFSVFGYFKEISILIFVMSLTKPFTGGYHENTQSRCLVATIILSLIIITLYKNNDLNLISIILLNFINIFSVYHQAPIINTDMPLTRADLINKNKWLAIINCFIFFIISIILHEYKIYSNIITWTLFINSCLMFNSKHKN</sequence>
<feature type="transmembrane region" description="Helical" evidence="8">
    <location>
        <begin position="41"/>
        <end position="66"/>
    </location>
</feature>
<dbReference type="Proteomes" id="UP000215694">
    <property type="component" value="Unassembled WGS sequence"/>
</dbReference>
<keyword evidence="5" id="KW-0378">Hydrolase</keyword>
<dbReference type="EMBL" id="NOJY02000020">
    <property type="protein sequence ID" value="RDY26788.1"/>
    <property type="molecule type" value="Genomic_DNA"/>
</dbReference>
<keyword evidence="1" id="KW-1003">Cell membrane</keyword>
<evidence type="ECO:0000256" key="2">
    <source>
        <dbReference type="ARBA" id="ARBA00022654"/>
    </source>
</evidence>
<keyword evidence="4 8" id="KW-0812">Transmembrane</keyword>
<evidence type="ECO:0000256" key="4">
    <source>
        <dbReference type="ARBA" id="ARBA00022692"/>
    </source>
</evidence>
<keyword evidence="10" id="KW-1185">Reference proteome</keyword>
<dbReference type="GO" id="GO:0006508">
    <property type="term" value="P:proteolysis"/>
    <property type="evidence" value="ECO:0007669"/>
    <property type="project" value="UniProtKB-KW"/>
</dbReference>
<evidence type="ECO:0000256" key="7">
    <source>
        <dbReference type="ARBA" id="ARBA00023136"/>
    </source>
</evidence>
<protein>
    <submittedName>
        <fullName evidence="9">Accessory regulator AgrB</fullName>
    </submittedName>
</protein>
<dbReference type="GO" id="GO:0008233">
    <property type="term" value="F:peptidase activity"/>
    <property type="evidence" value="ECO:0007669"/>
    <property type="project" value="UniProtKB-KW"/>
</dbReference>
<dbReference type="GO" id="GO:0016020">
    <property type="term" value="C:membrane"/>
    <property type="evidence" value="ECO:0007669"/>
    <property type="project" value="InterPro"/>
</dbReference>
<organism evidence="9 10">
    <name type="scientific">Romboutsia weinsteinii</name>
    <dbReference type="NCBI Taxonomy" id="2020949"/>
    <lineage>
        <taxon>Bacteria</taxon>
        <taxon>Bacillati</taxon>
        <taxon>Bacillota</taxon>
        <taxon>Clostridia</taxon>
        <taxon>Peptostreptococcales</taxon>
        <taxon>Peptostreptococcaceae</taxon>
        <taxon>Romboutsia</taxon>
    </lineage>
</organism>
<dbReference type="SMART" id="SM00793">
    <property type="entry name" value="AgrB"/>
    <property type="match status" value="1"/>
</dbReference>
<name>A0A371J291_9FIRM</name>
<dbReference type="OrthoDB" id="1910345at2"/>
<feature type="transmembrane region" description="Helical" evidence="8">
    <location>
        <begin position="78"/>
        <end position="97"/>
    </location>
</feature>
<dbReference type="InterPro" id="IPR006741">
    <property type="entry name" value="AgrB"/>
</dbReference>
<gene>
    <name evidence="9" type="ORF">CHL78_012005</name>
</gene>
<keyword evidence="2" id="KW-0673">Quorum sensing</keyword>
<comment type="caution">
    <text evidence="9">The sequence shown here is derived from an EMBL/GenBank/DDBJ whole genome shotgun (WGS) entry which is preliminary data.</text>
</comment>
<evidence type="ECO:0000256" key="5">
    <source>
        <dbReference type="ARBA" id="ARBA00022801"/>
    </source>
</evidence>
<evidence type="ECO:0000313" key="10">
    <source>
        <dbReference type="Proteomes" id="UP000215694"/>
    </source>
</evidence>
<dbReference type="AlphaFoldDB" id="A0A371J291"/>
<dbReference type="GO" id="GO:0009372">
    <property type="term" value="P:quorum sensing"/>
    <property type="evidence" value="ECO:0007669"/>
    <property type="project" value="UniProtKB-KW"/>
</dbReference>
<evidence type="ECO:0000256" key="3">
    <source>
        <dbReference type="ARBA" id="ARBA00022670"/>
    </source>
</evidence>
<proteinExistence type="predicted"/>
<dbReference type="Pfam" id="PF04647">
    <property type="entry name" value="AgrB"/>
    <property type="match status" value="1"/>
</dbReference>
<keyword evidence="7 8" id="KW-0472">Membrane</keyword>
<evidence type="ECO:0000256" key="8">
    <source>
        <dbReference type="SAM" id="Phobius"/>
    </source>
</evidence>